<accession>A0A7X0MUH2</accession>
<dbReference type="GO" id="GO:0005975">
    <property type="term" value="P:carbohydrate metabolic process"/>
    <property type="evidence" value="ECO:0007669"/>
    <property type="project" value="InterPro"/>
</dbReference>
<feature type="active site" description="For ring-opening step" evidence="4">
    <location>
        <position position="143"/>
    </location>
</feature>
<reference evidence="6 7" key="1">
    <citation type="submission" date="2020-08" db="EMBL/GenBank/DDBJ databases">
        <title>Genomic Encyclopedia of Type Strains, Phase IV (KMG-IV): sequencing the most valuable type-strain genomes for metagenomic binning, comparative biology and taxonomic classification.</title>
        <authorList>
            <person name="Goeker M."/>
        </authorList>
    </citation>
    <scope>NUCLEOTIDE SEQUENCE [LARGE SCALE GENOMIC DNA]</scope>
    <source>
        <strain evidence="6 7">DSM 22368</strain>
    </source>
</reference>
<dbReference type="NCBIfam" id="TIGR00502">
    <property type="entry name" value="nagB"/>
    <property type="match status" value="1"/>
</dbReference>
<feature type="site" description="Part of the allosteric site" evidence="4">
    <location>
        <position position="155"/>
    </location>
</feature>
<dbReference type="GO" id="GO:0006043">
    <property type="term" value="P:glucosamine catabolic process"/>
    <property type="evidence" value="ECO:0007669"/>
    <property type="project" value="TreeGrafter"/>
</dbReference>
<dbReference type="InterPro" id="IPR018321">
    <property type="entry name" value="Glucosamine6P_isomerase_CS"/>
</dbReference>
<dbReference type="FunCoup" id="A0A7X0MUH2">
    <property type="interactions" value="425"/>
</dbReference>
<keyword evidence="2 4" id="KW-0378">Hydrolase</keyword>
<evidence type="ECO:0000256" key="2">
    <source>
        <dbReference type="ARBA" id="ARBA00022801"/>
    </source>
</evidence>
<feature type="active site" description="Proton acceptor; for enolization step" evidence="4">
    <location>
        <position position="67"/>
    </location>
</feature>
<keyword evidence="4" id="KW-0021">Allosteric enzyme</keyword>
<dbReference type="PANTHER" id="PTHR11280:SF5">
    <property type="entry name" value="GLUCOSAMINE-6-PHOSPHATE ISOMERASE"/>
    <property type="match status" value="1"/>
</dbReference>
<dbReference type="Gene3D" id="3.40.50.1360">
    <property type="match status" value="1"/>
</dbReference>
<comment type="function">
    <text evidence="4">Catalyzes the reversible isomerization-deamination of glucosamine 6-phosphate (GlcN6P) to form fructose 6-phosphate (Fru6P) and ammonium ion.</text>
</comment>
<evidence type="ECO:0000313" key="6">
    <source>
        <dbReference type="EMBL" id="MBB6520020.1"/>
    </source>
</evidence>
<evidence type="ECO:0000259" key="5">
    <source>
        <dbReference type="Pfam" id="PF01182"/>
    </source>
</evidence>
<feature type="site" description="Part of the allosteric site" evidence="4">
    <location>
        <position position="156"/>
    </location>
</feature>
<dbReference type="CDD" id="cd01399">
    <property type="entry name" value="GlcN6P_deaminase"/>
    <property type="match status" value="1"/>
</dbReference>
<dbReference type="PROSITE" id="PS01161">
    <property type="entry name" value="GLC_GALNAC_ISOMERASE"/>
    <property type="match status" value="1"/>
</dbReference>
<dbReference type="GO" id="GO:0004342">
    <property type="term" value="F:glucosamine-6-phosphate deaminase activity"/>
    <property type="evidence" value="ECO:0007669"/>
    <property type="project" value="UniProtKB-UniRule"/>
</dbReference>
<name>A0A7X0MUH2_9GAMM</name>
<dbReference type="InterPro" id="IPR037171">
    <property type="entry name" value="NagB/RpiA_transferase-like"/>
</dbReference>
<dbReference type="RefSeq" id="WP_166852515.1">
    <property type="nucleotide sequence ID" value="NZ_JAAONY010000001.1"/>
</dbReference>
<dbReference type="GO" id="GO:0006046">
    <property type="term" value="P:N-acetylglucosamine catabolic process"/>
    <property type="evidence" value="ECO:0007669"/>
    <property type="project" value="UniProtKB-UniRule"/>
</dbReference>
<keyword evidence="7" id="KW-1185">Reference proteome</keyword>
<evidence type="ECO:0000256" key="1">
    <source>
        <dbReference type="ARBA" id="ARBA00000644"/>
    </source>
</evidence>
<organism evidence="6 7">
    <name type="scientific">Pseudoteredinibacter isoporae</name>
    <dbReference type="NCBI Taxonomy" id="570281"/>
    <lineage>
        <taxon>Bacteria</taxon>
        <taxon>Pseudomonadati</taxon>
        <taxon>Pseudomonadota</taxon>
        <taxon>Gammaproteobacteria</taxon>
        <taxon>Cellvibrionales</taxon>
        <taxon>Cellvibrionaceae</taxon>
        <taxon>Pseudoteredinibacter</taxon>
    </lineage>
</organism>
<sequence>MRIVIKENRYEASAFAAEAIALQLQQKPTSVLGLATGSTPTLCYEQLIRLYKEGYVDFSQASSFNLDEYHGLSPEHPQSYRYFMQQQLFDHINIDVKNTHVPDGLNENPIQACSDYEDEINAHGGIDIQVLGIGRNGHIGFNEPTSGLQSRTRIKTLTQSTTNANSRFFGNGEFQPELALTMGIGTILEARKILLLAFGEEKSQAVQTMIEGALSAYCPASALQLHPDAIIVLDRDAASRLEHIEFFIEVEEKQQALMKTLNLS</sequence>
<dbReference type="InParanoid" id="A0A7X0MUH2"/>
<dbReference type="Proteomes" id="UP000528457">
    <property type="component" value="Unassembled WGS sequence"/>
</dbReference>
<comment type="subunit">
    <text evidence="4">Homohexamer.</text>
</comment>
<dbReference type="AlphaFoldDB" id="A0A7X0MUH2"/>
<dbReference type="NCBIfam" id="NF001684">
    <property type="entry name" value="PRK00443.1-4"/>
    <property type="match status" value="1"/>
</dbReference>
<dbReference type="UniPathway" id="UPA00629">
    <property type="reaction ID" value="UER00684"/>
</dbReference>
<feature type="site" description="Part of the allosteric site" evidence="4">
    <location>
        <position position="153"/>
    </location>
</feature>
<comment type="activity regulation">
    <text evidence="4">Allosterically activated by N-acetylglucosamine 6-phosphate (GlcNAc6P).</text>
</comment>
<comment type="catalytic activity">
    <reaction evidence="1 4">
        <text>alpha-D-glucosamine 6-phosphate + H2O = beta-D-fructose 6-phosphate + NH4(+)</text>
        <dbReference type="Rhea" id="RHEA:12172"/>
        <dbReference type="ChEBI" id="CHEBI:15377"/>
        <dbReference type="ChEBI" id="CHEBI:28938"/>
        <dbReference type="ChEBI" id="CHEBI:57634"/>
        <dbReference type="ChEBI" id="CHEBI:75989"/>
        <dbReference type="EC" id="3.5.99.6"/>
    </reaction>
</comment>
<comment type="pathway">
    <text evidence="4">Amino-sugar metabolism; N-acetylneuraminate degradation; D-fructose 6-phosphate from N-acetylneuraminate: step 5/5.</text>
</comment>
<evidence type="ECO:0000256" key="3">
    <source>
        <dbReference type="ARBA" id="ARBA00023277"/>
    </source>
</evidence>
<proteinExistence type="inferred from homology"/>
<feature type="site" description="Part of the allosteric site" evidence="4">
    <location>
        <position position="146"/>
    </location>
</feature>
<protein>
    <recommendedName>
        <fullName evidence="4">Glucosamine-6-phosphate deaminase</fullName>
        <ecNumber evidence="4">3.5.99.6</ecNumber>
    </recommendedName>
    <alternativeName>
        <fullName evidence="4">GlcN6P deaminase</fullName>
        <shortName evidence="4">GNPDA</shortName>
    </alternativeName>
    <alternativeName>
        <fullName evidence="4">Glucosamine-6-phosphate isomerase</fullName>
    </alternativeName>
</protein>
<dbReference type="HAMAP" id="MF_01241">
    <property type="entry name" value="GlcN6P_deamin"/>
    <property type="match status" value="1"/>
</dbReference>
<dbReference type="SUPFAM" id="SSF100950">
    <property type="entry name" value="NagB/RpiA/CoA transferase-like"/>
    <property type="match status" value="1"/>
</dbReference>
<gene>
    <name evidence="4" type="primary">nagB</name>
    <name evidence="6" type="ORF">HNR48_000298</name>
</gene>
<dbReference type="GO" id="GO:0019262">
    <property type="term" value="P:N-acetylneuraminate catabolic process"/>
    <property type="evidence" value="ECO:0007669"/>
    <property type="project" value="UniProtKB-UniRule"/>
</dbReference>
<dbReference type="EMBL" id="JACHHT010000001">
    <property type="protein sequence ID" value="MBB6520020.1"/>
    <property type="molecule type" value="Genomic_DNA"/>
</dbReference>
<feature type="active site" description="For ring-opening step" evidence="4">
    <location>
        <position position="136"/>
    </location>
</feature>
<evidence type="ECO:0000313" key="7">
    <source>
        <dbReference type="Proteomes" id="UP000528457"/>
    </source>
</evidence>
<dbReference type="EC" id="3.5.99.6" evidence="4"/>
<keyword evidence="3 4" id="KW-0119">Carbohydrate metabolism</keyword>
<dbReference type="FunFam" id="3.40.50.1360:FF:000003">
    <property type="entry name" value="Glucosamine-6-phosphate deaminase"/>
    <property type="match status" value="1"/>
</dbReference>
<comment type="similarity">
    <text evidence="4">Belongs to the glucosamine/galactosamine-6-phosphate isomerase family. NagB subfamily.</text>
</comment>
<evidence type="ECO:0000256" key="4">
    <source>
        <dbReference type="HAMAP-Rule" id="MF_01241"/>
    </source>
</evidence>
<feature type="domain" description="Glucosamine/galactosamine-6-phosphate isomerase" evidence="5">
    <location>
        <begin position="13"/>
        <end position="224"/>
    </location>
</feature>
<dbReference type="InterPro" id="IPR006148">
    <property type="entry name" value="Glc/Gal-6P_isomerase"/>
</dbReference>
<dbReference type="GO" id="GO:0042802">
    <property type="term" value="F:identical protein binding"/>
    <property type="evidence" value="ECO:0007669"/>
    <property type="project" value="TreeGrafter"/>
</dbReference>
<dbReference type="PANTHER" id="PTHR11280">
    <property type="entry name" value="GLUCOSAMINE-6-PHOSPHATE ISOMERASE"/>
    <property type="match status" value="1"/>
</dbReference>
<comment type="caution">
    <text evidence="4">Lacks conserved residue(s) required for the propagation of feature annotation.</text>
</comment>
<dbReference type="InterPro" id="IPR004547">
    <property type="entry name" value="Glucosamine6P_isomerase"/>
</dbReference>
<feature type="active site" description="Proton acceptor; for ring-opening step" evidence="4">
    <location>
        <position position="138"/>
    </location>
</feature>
<dbReference type="GO" id="GO:0005737">
    <property type="term" value="C:cytoplasm"/>
    <property type="evidence" value="ECO:0007669"/>
    <property type="project" value="TreeGrafter"/>
</dbReference>
<comment type="caution">
    <text evidence="6">The sequence shown here is derived from an EMBL/GenBank/DDBJ whole genome shotgun (WGS) entry which is preliminary data.</text>
</comment>
<dbReference type="Pfam" id="PF01182">
    <property type="entry name" value="Glucosamine_iso"/>
    <property type="match status" value="1"/>
</dbReference>